<dbReference type="PANTHER" id="PTHR45725:SF10">
    <property type="entry name" value="FH2 DOMAIN-CONTAINING PROTEIN"/>
    <property type="match status" value="1"/>
</dbReference>
<evidence type="ECO:0000313" key="2">
    <source>
        <dbReference type="EMBL" id="CAI8009991.1"/>
    </source>
</evidence>
<dbReference type="PANTHER" id="PTHR45725">
    <property type="entry name" value="FORMIN HOMOLOGY 2 FAMILY MEMBER"/>
    <property type="match status" value="1"/>
</dbReference>
<dbReference type="InterPro" id="IPR051425">
    <property type="entry name" value="Formin_Homology"/>
</dbReference>
<feature type="domain" description="FH2" evidence="1">
    <location>
        <begin position="1"/>
        <end position="388"/>
    </location>
</feature>
<gene>
    <name evidence="2" type="ORF">GBAR_LOCUS6648</name>
</gene>
<organism evidence="2 3">
    <name type="scientific">Geodia barretti</name>
    <name type="common">Barrett's horny sponge</name>
    <dbReference type="NCBI Taxonomy" id="519541"/>
    <lineage>
        <taxon>Eukaryota</taxon>
        <taxon>Metazoa</taxon>
        <taxon>Porifera</taxon>
        <taxon>Demospongiae</taxon>
        <taxon>Heteroscleromorpha</taxon>
        <taxon>Tetractinellida</taxon>
        <taxon>Astrophorina</taxon>
        <taxon>Geodiidae</taxon>
        <taxon>Geodia</taxon>
    </lineage>
</organism>
<accession>A0AA35RG07</accession>
<dbReference type="Gene3D" id="1.20.58.2220">
    <property type="entry name" value="Formin, FH2 domain"/>
    <property type="match status" value="1"/>
</dbReference>
<dbReference type="InterPro" id="IPR015425">
    <property type="entry name" value="FH2_Formin"/>
</dbReference>
<protein>
    <submittedName>
        <fullName evidence="2">Formin-H</fullName>
    </submittedName>
</protein>
<sequence length="450" mass="51200">MKRFHWNLIAPTAVQSSVWMDVATKEVAEDIDYAELEKVFSAETQEIKRPNIGKKEAVKSLLDNTRSRNIEIFLPRFPLGVQTLTMELEEQLNIINGATKLNLEHIVALKRFQPTQEDKEMYKKYTGEKAELPLADTFLLKLIEVPMLAMRLDLLFTIREFPVNMEEFKPTLDLAWKACHELDRSEEFLEVLGYVLAVGNYLNAGTPKGNAYGFQLKYLPKLIDFRGQEKTSLLDFLVVQIHRRRPDLLHMPSSLDSVVKASEISVTSILAEIEVMGNELKKIEHNGSQITQHPKMLKETGLRLKQEVETFLGEYCARLNVLDSRAQEMSNTYSKLLTKFGEKVGTDSEDFFATISQFLIQFNKVVQEKLSSVSRPSSAVLKYQSQDCNAQKKETSNKSKSLQKALTIDVIETDRVLGEGSATAQSRKVSEFFKHKCNSACNNVCSFRIP</sequence>
<evidence type="ECO:0000259" key="1">
    <source>
        <dbReference type="PROSITE" id="PS51444"/>
    </source>
</evidence>
<dbReference type="PROSITE" id="PS51444">
    <property type="entry name" value="FH2"/>
    <property type="match status" value="1"/>
</dbReference>
<dbReference type="InterPro" id="IPR042201">
    <property type="entry name" value="FH2_Formin_sf"/>
</dbReference>
<dbReference type="SMART" id="SM00498">
    <property type="entry name" value="FH2"/>
    <property type="match status" value="1"/>
</dbReference>
<dbReference type="Pfam" id="PF02181">
    <property type="entry name" value="FH2"/>
    <property type="match status" value="1"/>
</dbReference>
<name>A0AA35RG07_GEOBA</name>
<reference evidence="2" key="1">
    <citation type="submission" date="2023-03" db="EMBL/GenBank/DDBJ databases">
        <authorList>
            <person name="Steffen K."/>
            <person name="Cardenas P."/>
        </authorList>
    </citation>
    <scope>NUCLEOTIDE SEQUENCE</scope>
</reference>
<proteinExistence type="predicted"/>
<keyword evidence="3" id="KW-1185">Reference proteome</keyword>
<dbReference type="SUPFAM" id="SSF101447">
    <property type="entry name" value="Formin homology 2 domain (FH2 domain)"/>
    <property type="match status" value="1"/>
</dbReference>
<comment type="caution">
    <text evidence="2">The sequence shown here is derived from an EMBL/GenBank/DDBJ whole genome shotgun (WGS) entry which is preliminary data.</text>
</comment>
<dbReference type="Proteomes" id="UP001174909">
    <property type="component" value="Unassembled WGS sequence"/>
</dbReference>
<evidence type="ECO:0000313" key="3">
    <source>
        <dbReference type="Proteomes" id="UP001174909"/>
    </source>
</evidence>
<dbReference type="EMBL" id="CASHTH010001000">
    <property type="protein sequence ID" value="CAI8009991.1"/>
    <property type="molecule type" value="Genomic_DNA"/>
</dbReference>
<dbReference type="AlphaFoldDB" id="A0AA35RG07"/>